<evidence type="ECO:0000313" key="1">
    <source>
        <dbReference type="EMBL" id="JAD35230.1"/>
    </source>
</evidence>
<dbReference type="EMBL" id="GBRH01262665">
    <property type="protein sequence ID" value="JAD35230.1"/>
    <property type="molecule type" value="Transcribed_RNA"/>
</dbReference>
<sequence>MTVAKENCTTASLFPSGTVQIINEVLYFSSCLYPRPSNIYALGDCHGMAMRKLSLLNSCKHLLLLSGHPKGA</sequence>
<name>A0A0A8ZER8_ARUDO</name>
<dbReference type="AlphaFoldDB" id="A0A0A8ZER8"/>
<accession>A0A0A8ZER8</accession>
<reference evidence="1" key="1">
    <citation type="submission" date="2014-09" db="EMBL/GenBank/DDBJ databases">
        <authorList>
            <person name="Magalhaes I.L.F."/>
            <person name="Oliveira U."/>
            <person name="Santos F.R."/>
            <person name="Vidigal T.H.D.A."/>
            <person name="Brescovit A.D."/>
            <person name="Santos A.J."/>
        </authorList>
    </citation>
    <scope>NUCLEOTIDE SEQUENCE</scope>
    <source>
        <tissue evidence="1">Shoot tissue taken approximately 20 cm above the soil surface</tissue>
    </source>
</reference>
<reference evidence="1" key="2">
    <citation type="journal article" date="2015" name="Data Brief">
        <title>Shoot transcriptome of the giant reed, Arundo donax.</title>
        <authorList>
            <person name="Barrero R.A."/>
            <person name="Guerrero F.D."/>
            <person name="Moolhuijzen P."/>
            <person name="Goolsby J.A."/>
            <person name="Tidwell J."/>
            <person name="Bellgard S.E."/>
            <person name="Bellgard M.I."/>
        </authorList>
    </citation>
    <scope>NUCLEOTIDE SEQUENCE</scope>
    <source>
        <tissue evidence="1">Shoot tissue taken approximately 20 cm above the soil surface</tissue>
    </source>
</reference>
<protein>
    <submittedName>
        <fullName evidence="1">Uncharacterized protein</fullName>
    </submittedName>
</protein>
<proteinExistence type="predicted"/>
<organism evidence="1">
    <name type="scientific">Arundo donax</name>
    <name type="common">Giant reed</name>
    <name type="synonym">Donax arundinaceus</name>
    <dbReference type="NCBI Taxonomy" id="35708"/>
    <lineage>
        <taxon>Eukaryota</taxon>
        <taxon>Viridiplantae</taxon>
        <taxon>Streptophyta</taxon>
        <taxon>Embryophyta</taxon>
        <taxon>Tracheophyta</taxon>
        <taxon>Spermatophyta</taxon>
        <taxon>Magnoliopsida</taxon>
        <taxon>Liliopsida</taxon>
        <taxon>Poales</taxon>
        <taxon>Poaceae</taxon>
        <taxon>PACMAD clade</taxon>
        <taxon>Arundinoideae</taxon>
        <taxon>Arundineae</taxon>
        <taxon>Arundo</taxon>
    </lineage>
</organism>